<dbReference type="InterPro" id="IPR008523">
    <property type="entry name" value="DUF805"/>
</dbReference>
<keyword evidence="3" id="KW-1185">Reference proteome</keyword>
<protein>
    <submittedName>
        <fullName evidence="2">Inner membrane protein YhaI</fullName>
    </submittedName>
</protein>
<feature type="transmembrane region" description="Helical" evidence="1">
    <location>
        <begin position="27"/>
        <end position="50"/>
    </location>
</feature>
<dbReference type="EMBL" id="CYPS01000064">
    <property type="protein sequence ID" value="CUH45269.1"/>
    <property type="molecule type" value="Genomic_DNA"/>
</dbReference>
<evidence type="ECO:0000313" key="2">
    <source>
        <dbReference type="EMBL" id="CUH45269.1"/>
    </source>
</evidence>
<evidence type="ECO:0000313" key="3">
    <source>
        <dbReference type="Proteomes" id="UP000050786"/>
    </source>
</evidence>
<dbReference type="RefSeq" id="WP_058275169.1">
    <property type="nucleotide sequence ID" value="NZ_CYPS01000064.1"/>
</dbReference>
<dbReference type="PANTHER" id="PTHR34980:SF2">
    <property type="entry name" value="INNER MEMBRANE PROTEIN YHAH-RELATED"/>
    <property type="match status" value="1"/>
</dbReference>
<accession>A0A0P1E880</accession>
<sequence length="131" mass="14506">MNNLTTAFRRALSNYANFNGRSLRPTFWWWVLAVLLVLLVTRIIDGALIAPMLGFGVFEPNAGQPLSVLVSLGLLLPNLAIGARRLHDIGRTGWWLLIGLIPIIGTLVLLYFYIQPSESGSNQFGEPDVFP</sequence>
<dbReference type="GO" id="GO:0005886">
    <property type="term" value="C:plasma membrane"/>
    <property type="evidence" value="ECO:0007669"/>
    <property type="project" value="TreeGrafter"/>
</dbReference>
<gene>
    <name evidence="2" type="primary">yhaI</name>
    <name evidence="2" type="ORF">RUM4293_04180</name>
</gene>
<feature type="transmembrane region" description="Helical" evidence="1">
    <location>
        <begin position="93"/>
        <end position="114"/>
    </location>
</feature>
<proteinExistence type="predicted"/>
<dbReference type="PANTHER" id="PTHR34980">
    <property type="entry name" value="INNER MEMBRANE PROTEIN-RELATED-RELATED"/>
    <property type="match status" value="1"/>
</dbReference>
<evidence type="ECO:0000256" key="1">
    <source>
        <dbReference type="SAM" id="Phobius"/>
    </source>
</evidence>
<feature type="transmembrane region" description="Helical" evidence="1">
    <location>
        <begin position="62"/>
        <end position="81"/>
    </location>
</feature>
<dbReference type="Pfam" id="PF05656">
    <property type="entry name" value="DUF805"/>
    <property type="match status" value="1"/>
</dbReference>
<name>A0A0P1E880_9RHOB</name>
<reference evidence="3" key="1">
    <citation type="submission" date="2015-09" db="EMBL/GenBank/DDBJ databases">
        <authorList>
            <person name="Rodrigo-Torres L."/>
            <person name="Arahal D.R."/>
        </authorList>
    </citation>
    <scope>NUCLEOTIDE SEQUENCE [LARGE SCALE GENOMIC DNA]</scope>
    <source>
        <strain evidence="3">CECT 4293</strain>
    </source>
</reference>
<keyword evidence="1" id="KW-0812">Transmembrane</keyword>
<dbReference type="Proteomes" id="UP000050786">
    <property type="component" value="Unassembled WGS sequence"/>
</dbReference>
<dbReference type="AlphaFoldDB" id="A0A0P1E880"/>
<keyword evidence="1" id="KW-0472">Membrane</keyword>
<organism evidence="2 3">
    <name type="scientific">Ruegeria atlantica</name>
    <dbReference type="NCBI Taxonomy" id="81569"/>
    <lineage>
        <taxon>Bacteria</taxon>
        <taxon>Pseudomonadati</taxon>
        <taxon>Pseudomonadota</taxon>
        <taxon>Alphaproteobacteria</taxon>
        <taxon>Rhodobacterales</taxon>
        <taxon>Roseobacteraceae</taxon>
        <taxon>Ruegeria</taxon>
    </lineage>
</organism>
<keyword evidence="1" id="KW-1133">Transmembrane helix</keyword>